<dbReference type="InterPro" id="IPR007557">
    <property type="entry name" value="PSP1_C"/>
</dbReference>
<dbReference type="InterPro" id="IPR047767">
    <property type="entry name" value="PSP1-like"/>
</dbReference>
<sequence length="341" mass="36980">MARVMAVTFETHGQLHYLDPGEATHRVGDHVLFPTEFGPEVVQVVWAPEYVDSENLTELPVCLGPASEADLQRDRENRQRRAEALAVTKALVAEHELPMKIVAVDWIDRADDVDLMVAIYFTAPGRVDFRTLVGDLARALHARVDLRQVAGRDATRLTGGIGSCGRELCCSTFLTDFEPVGLRLAKVQGLAPNPLAIQGQCGKLMCCLKYEHPLYVEFAQQAPAVGEHVESPIGDAKVIGHSVPGQSVTVRNGHGEVARCPLTEVCVTSRRRKDRDATLSQTVPSTGSGTVSEASAEPVEATPEDAPRKKARHKKRTGGFAGRKPPTGPGPHPSTTHEEQQ</sequence>
<reference evidence="3 4" key="1">
    <citation type="submission" date="2018-11" db="EMBL/GenBank/DDBJ databases">
        <title>Sequencing the genomes of 1000 actinobacteria strains.</title>
        <authorList>
            <person name="Klenk H.-P."/>
        </authorList>
    </citation>
    <scope>NUCLEOTIDE SEQUENCE [LARGE SCALE GENOMIC DNA]</scope>
    <source>
        <strain evidence="3 4">DSM 10546</strain>
    </source>
</reference>
<dbReference type="PANTHER" id="PTHR43830">
    <property type="entry name" value="PROTEIN PSP1"/>
    <property type="match status" value="1"/>
</dbReference>
<organism evidence="3 4">
    <name type="scientific">Luteococcus japonicus</name>
    <dbReference type="NCBI Taxonomy" id="33984"/>
    <lineage>
        <taxon>Bacteria</taxon>
        <taxon>Bacillati</taxon>
        <taxon>Actinomycetota</taxon>
        <taxon>Actinomycetes</taxon>
        <taxon>Propionibacteriales</taxon>
        <taxon>Propionibacteriaceae</taxon>
        <taxon>Luteococcus</taxon>
    </lineage>
</organism>
<accession>A0A3N1ZU27</accession>
<dbReference type="PANTHER" id="PTHR43830:SF3">
    <property type="entry name" value="PROTEIN PSP1"/>
    <property type="match status" value="1"/>
</dbReference>
<feature type="domain" description="PSP1 C-terminal" evidence="2">
    <location>
        <begin position="60"/>
        <end position="149"/>
    </location>
</feature>
<evidence type="ECO:0000313" key="4">
    <source>
        <dbReference type="Proteomes" id="UP000275749"/>
    </source>
</evidence>
<evidence type="ECO:0000259" key="2">
    <source>
        <dbReference type="PROSITE" id="PS51411"/>
    </source>
</evidence>
<evidence type="ECO:0000256" key="1">
    <source>
        <dbReference type="SAM" id="MobiDB-lite"/>
    </source>
</evidence>
<dbReference type="PROSITE" id="PS51411">
    <property type="entry name" value="PSP1_C"/>
    <property type="match status" value="1"/>
</dbReference>
<proteinExistence type="predicted"/>
<evidence type="ECO:0000313" key="3">
    <source>
        <dbReference type="EMBL" id="ROR54363.1"/>
    </source>
</evidence>
<dbReference type="Pfam" id="PF04468">
    <property type="entry name" value="PSP1"/>
    <property type="match status" value="1"/>
</dbReference>
<dbReference type="AlphaFoldDB" id="A0A3N1ZU27"/>
<protein>
    <submittedName>
        <fullName evidence="3">Cell fate regulator YaaT (PSP1 superfamily)</fullName>
    </submittedName>
</protein>
<feature type="region of interest" description="Disordered" evidence="1">
    <location>
        <begin position="271"/>
        <end position="341"/>
    </location>
</feature>
<gene>
    <name evidence="3" type="ORF">EDD41_1566</name>
</gene>
<comment type="caution">
    <text evidence="3">The sequence shown here is derived from an EMBL/GenBank/DDBJ whole genome shotgun (WGS) entry which is preliminary data.</text>
</comment>
<feature type="compositionally biased region" description="Polar residues" evidence="1">
    <location>
        <begin position="278"/>
        <end position="293"/>
    </location>
</feature>
<dbReference type="EMBL" id="RKHG01000001">
    <property type="protein sequence ID" value="ROR54363.1"/>
    <property type="molecule type" value="Genomic_DNA"/>
</dbReference>
<dbReference type="Proteomes" id="UP000275749">
    <property type="component" value="Unassembled WGS sequence"/>
</dbReference>
<dbReference type="NCBIfam" id="NF041131">
    <property type="entry name" value="RicT_YaaT_fam"/>
    <property type="match status" value="1"/>
</dbReference>
<name>A0A3N1ZU27_9ACTN</name>
<dbReference type="RefSeq" id="WP_123575494.1">
    <property type="nucleotide sequence ID" value="NZ_RKHG01000001.1"/>
</dbReference>
<dbReference type="GO" id="GO:0005737">
    <property type="term" value="C:cytoplasm"/>
    <property type="evidence" value="ECO:0007669"/>
    <property type="project" value="TreeGrafter"/>
</dbReference>